<reference evidence="2" key="2">
    <citation type="submission" date="2021-04" db="EMBL/GenBank/DDBJ databases">
        <authorList>
            <person name="Gilroy R."/>
        </authorList>
    </citation>
    <scope>NUCLEOTIDE SEQUENCE</scope>
    <source>
        <strain evidence="2">14975</strain>
    </source>
</reference>
<dbReference type="AlphaFoldDB" id="A0A9D1V9Y9"/>
<protein>
    <submittedName>
        <fullName evidence="2">Uncharacterized protein</fullName>
    </submittedName>
</protein>
<sequence length="277" mass="30551">MRHAAFYTALLGSLLAALPLSAQSSADSSAAPKEEAEVRSGVRFVVCSTSGNPLPGTLYYQTKKDEFKPVRIAGRTPSPRIRPFGGNVVKFWDKDPSVEAEENATDKPNRGAAAKVELPKPTLEIEVPAGTPSRSLCIIVPRKDAKPATYFIAESDIPAKGMHVINMTPWPAFMTISPKGDFSDKPKSQLIKPANLKSRGFGRDSIWSYRGDNSENGVAFLLEYQPDRANPERRRIRSSRFVVSDRQAQITILVKDGNNVRMVNVQLADDSRRAPRR</sequence>
<proteinExistence type="predicted"/>
<dbReference type="EMBL" id="DXFQ01000021">
    <property type="protein sequence ID" value="HIX19256.1"/>
    <property type="molecule type" value="Genomic_DNA"/>
</dbReference>
<dbReference type="Proteomes" id="UP000823964">
    <property type="component" value="Unassembled WGS sequence"/>
</dbReference>
<evidence type="ECO:0000256" key="1">
    <source>
        <dbReference type="SAM" id="SignalP"/>
    </source>
</evidence>
<evidence type="ECO:0000313" key="2">
    <source>
        <dbReference type="EMBL" id="HIX19256.1"/>
    </source>
</evidence>
<accession>A0A9D1V9Y9</accession>
<name>A0A9D1V9Y9_9BACT</name>
<feature type="signal peptide" evidence="1">
    <location>
        <begin position="1"/>
        <end position="22"/>
    </location>
</feature>
<feature type="chain" id="PRO_5038843811" evidence="1">
    <location>
        <begin position="23"/>
        <end position="277"/>
    </location>
</feature>
<keyword evidence="1" id="KW-0732">Signal</keyword>
<gene>
    <name evidence="2" type="ORF">H9862_01480</name>
</gene>
<organism evidence="2 3">
    <name type="scientific">Candidatus Akkermansia intestinigallinarum</name>
    <dbReference type="NCBI Taxonomy" id="2838431"/>
    <lineage>
        <taxon>Bacteria</taxon>
        <taxon>Pseudomonadati</taxon>
        <taxon>Verrucomicrobiota</taxon>
        <taxon>Verrucomicrobiia</taxon>
        <taxon>Verrucomicrobiales</taxon>
        <taxon>Akkermansiaceae</taxon>
        <taxon>Akkermansia</taxon>
    </lineage>
</organism>
<comment type="caution">
    <text evidence="2">The sequence shown here is derived from an EMBL/GenBank/DDBJ whole genome shotgun (WGS) entry which is preliminary data.</text>
</comment>
<reference evidence="2" key="1">
    <citation type="journal article" date="2021" name="PeerJ">
        <title>Extensive microbial diversity within the chicken gut microbiome revealed by metagenomics and culture.</title>
        <authorList>
            <person name="Gilroy R."/>
            <person name="Ravi A."/>
            <person name="Getino M."/>
            <person name="Pursley I."/>
            <person name="Horton D.L."/>
            <person name="Alikhan N.F."/>
            <person name="Baker D."/>
            <person name="Gharbi K."/>
            <person name="Hall N."/>
            <person name="Watson M."/>
            <person name="Adriaenssens E.M."/>
            <person name="Foster-Nyarko E."/>
            <person name="Jarju S."/>
            <person name="Secka A."/>
            <person name="Antonio M."/>
            <person name="Oren A."/>
            <person name="Chaudhuri R.R."/>
            <person name="La Ragione R."/>
            <person name="Hildebrand F."/>
            <person name="Pallen M.J."/>
        </authorList>
    </citation>
    <scope>NUCLEOTIDE SEQUENCE</scope>
    <source>
        <strain evidence="2">14975</strain>
    </source>
</reference>
<evidence type="ECO:0000313" key="3">
    <source>
        <dbReference type="Proteomes" id="UP000823964"/>
    </source>
</evidence>